<feature type="chain" id="PRO_5045200559" evidence="12">
    <location>
        <begin position="28"/>
        <end position="916"/>
    </location>
</feature>
<dbReference type="PANTHER" id="PTHR24365:SF541">
    <property type="entry name" value="PROTEIN TOLL-RELATED"/>
    <property type="match status" value="1"/>
</dbReference>
<dbReference type="SUPFAM" id="SSF52058">
    <property type="entry name" value="L domain-like"/>
    <property type="match status" value="2"/>
</dbReference>
<evidence type="ECO:0000313" key="15">
    <source>
        <dbReference type="RefSeq" id="XP_049310828.1"/>
    </source>
</evidence>
<keyword evidence="14" id="KW-1185">Reference proteome</keyword>
<evidence type="ECO:0000259" key="13">
    <source>
        <dbReference type="PROSITE" id="PS50104"/>
    </source>
</evidence>
<evidence type="ECO:0000256" key="12">
    <source>
        <dbReference type="SAM" id="SignalP"/>
    </source>
</evidence>
<protein>
    <submittedName>
        <fullName evidence="15">Protein toll-like</fullName>
    </submittedName>
</protein>
<dbReference type="Pfam" id="PF01582">
    <property type="entry name" value="TIR"/>
    <property type="match status" value="1"/>
</dbReference>
<evidence type="ECO:0000256" key="2">
    <source>
        <dbReference type="ARBA" id="ARBA00009634"/>
    </source>
</evidence>
<dbReference type="Pfam" id="PF13855">
    <property type="entry name" value="LRR_8"/>
    <property type="match status" value="1"/>
</dbReference>
<proteinExistence type="inferred from homology"/>
<dbReference type="RefSeq" id="XP_049310828.1">
    <property type="nucleotide sequence ID" value="XM_049454871.1"/>
</dbReference>
<dbReference type="SMART" id="SM00082">
    <property type="entry name" value="LRRCT"/>
    <property type="match status" value="2"/>
</dbReference>
<dbReference type="InterPro" id="IPR035897">
    <property type="entry name" value="Toll_tir_struct_dom_sf"/>
</dbReference>
<dbReference type="InterPro" id="IPR003591">
    <property type="entry name" value="Leu-rich_rpt_typical-subtyp"/>
</dbReference>
<dbReference type="Gene3D" id="3.40.50.10140">
    <property type="entry name" value="Toll/interleukin-1 receptor homology (TIR) domain"/>
    <property type="match status" value="1"/>
</dbReference>
<dbReference type="InterPro" id="IPR000483">
    <property type="entry name" value="Cys-rich_flank_reg_C"/>
</dbReference>
<evidence type="ECO:0000256" key="3">
    <source>
        <dbReference type="ARBA" id="ARBA00022614"/>
    </source>
</evidence>
<evidence type="ECO:0000256" key="9">
    <source>
        <dbReference type="ARBA" id="ARBA00023170"/>
    </source>
</evidence>
<comment type="subcellular location">
    <subcellularLocation>
        <location evidence="1">Membrane</location>
        <topology evidence="1">Single-pass type I membrane protein</topology>
    </subcellularLocation>
</comment>
<name>A0ABM3JNM1_BACDO</name>
<feature type="signal peptide" evidence="12">
    <location>
        <begin position="1"/>
        <end position="27"/>
    </location>
</feature>
<dbReference type="Gene3D" id="3.80.10.10">
    <property type="entry name" value="Ribonuclease Inhibitor"/>
    <property type="match status" value="3"/>
</dbReference>
<dbReference type="InterPro" id="IPR032675">
    <property type="entry name" value="LRR_dom_sf"/>
</dbReference>
<evidence type="ECO:0000313" key="14">
    <source>
        <dbReference type="Proteomes" id="UP001652620"/>
    </source>
</evidence>
<dbReference type="PROSITE" id="PS50104">
    <property type="entry name" value="TIR"/>
    <property type="match status" value="1"/>
</dbReference>
<gene>
    <name evidence="15" type="primary">LOC125775249</name>
</gene>
<evidence type="ECO:0000256" key="4">
    <source>
        <dbReference type="ARBA" id="ARBA00022692"/>
    </source>
</evidence>
<keyword evidence="8 11" id="KW-0472">Membrane</keyword>
<dbReference type="SMART" id="SM00255">
    <property type="entry name" value="TIR"/>
    <property type="match status" value="1"/>
</dbReference>
<keyword evidence="7 11" id="KW-1133">Transmembrane helix</keyword>
<dbReference type="Proteomes" id="UP001652620">
    <property type="component" value="Chromosome 4"/>
</dbReference>
<keyword evidence="4 11" id="KW-0812">Transmembrane</keyword>
<dbReference type="InterPro" id="IPR001611">
    <property type="entry name" value="Leu-rich_rpt"/>
</dbReference>
<evidence type="ECO:0000256" key="11">
    <source>
        <dbReference type="SAM" id="Phobius"/>
    </source>
</evidence>
<keyword evidence="6" id="KW-0677">Repeat</keyword>
<dbReference type="PRINTS" id="PR01537">
    <property type="entry name" value="INTRLKN1R1F"/>
</dbReference>
<dbReference type="SUPFAM" id="SSF52200">
    <property type="entry name" value="Toll/Interleukin receptor TIR domain"/>
    <property type="match status" value="1"/>
</dbReference>
<comment type="similarity">
    <text evidence="2">Belongs to the Toll-like receptor family.</text>
</comment>
<feature type="transmembrane region" description="Helical" evidence="11">
    <location>
        <begin position="697"/>
        <end position="719"/>
    </location>
</feature>
<dbReference type="PANTHER" id="PTHR24365">
    <property type="entry name" value="TOLL-LIKE RECEPTOR"/>
    <property type="match status" value="1"/>
</dbReference>
<evidence type="ECO:0000256" key="6">
    <source>
        <dbReference type="ARBA" id="ARBA00022737"/>
    </source>
</evidence>
<dbReference type="SMART" id="SM00369">
    <property type="entry name" value="LRR_TYP"/>
    <property type="match status" value="5"/>
</dbReference>
<evidence type="ECO:0000256" key="8">
    <source>
        <dbReference type="ARBA" id="ARBA00023136"/>
    </source>
</evidence>
<keyword evidence="10" id="KW-0325">Glycoprotein</keyword>
<keyword evidence="9" id="KW-0675">Receptor</keyword>
<evidence type="ECO:0000256" key="5">
    <source>
        <dbReference type="ARBA" id="ARBA00022729"/>
    </source>
</evidence>
<accession>A0ABM3JNM1</accession>
<keyword evidence="5 12" id="KW-0732">Signal</keyword>
<feature type="domain" description="TIR" evidence="13">
    <location>
        <begin position="748"/>
        <end position="884"/>
    </location>
</feature>
<sequence>MFHQVTHKQSLILQLLLHFLCVNVVYTNLTAPKPTLLTKLQPKPNGPDSAFKSCYQNKCQCKKELINCYLSDRNGAVTLTISWDLGKDKITMDCEGATENLDALLSQVTHEFVHNDTYYELTNCQQLPTMLRRPNITYIGHVSFTEDVAVPERLFLDTNGLLLLVFNITTSNAALSLPVQLFHDLTEIRELELLVVSDAPAITLPVELFHKLETLEILSFYVYNAAMGYYEKPNAQRTSARNLTSAHFRDCNALRSLLLDANQLRTLEPTIFNTLHELNHLSLSLNELQSLPEDLFVAQQKLVIVDLSMNALSALPPRLFAHTPLLWKSNLAENHFHTPTNIIAALHSLHYLYKLDLDNNKLSSIWGTGIYSNRTLLTRSDIRDPATLPEFTDYVTIERGAYNERELNITIISLRRNQLTHFNFDWISGADGLACPYELDLSRNKIETIYAAKRPPSTTGRCQRNLNYNRLHCDCQLAWLYNSDFLTKDVDWSCTTPAALARKPLKELQRSQLCPWAPSFCPAGCVCDYATQALVVNCTNARLEGITQLPHAAQFALNSSTLYIERNNFYELPVNTTPGYVDVTHIYAAHNRLVALQSTHLPPNLTTLDVRDNQLERLGADFLRAYLNESATLQALYLGDNPWLCDCESEELLHAVRLQRARIPDASSLMCANFANVTLLSARFEEICKKPFQYASLYAPLIGVFSSSVLILVLVALFYKYKLTVKIWFFGHNMFLCCIKEHELDKHKAFDAFISYAHQDQHFVNTVLIPGLEQGGTRFRICTHERNWLAGVYIPEQIMESVEQSCRTIIVLSQHFIESDWARLEFRTAHQCALNEGRARIIIIKYGELTDLTRLDNELLAYMKLNTYLEWGDTRFWPKLRYALPHKFGEVKKSGMLEVGRKVYVRDGLEMHELHI</sequence>
<reference evidence="15" key="1">
    <citation type="submission" date="2025-08" db="UniProtKB">
        <authorList>
            <consortium name="RefSeq"/>
        </authorList>
    </citation>
    <scope>IDENTIFICATION</scope>
    <source>
        <tissue evidence="15">Adult</tissue>
    </source>
</reference>
<dbReference type="GeneID" id="125775249"/>
<evidence type="ECO:0000256" key="7">
    <source>
        <dbReference type="ARBA" id="ARBA00022989"/>
    </source>
</evidence>
<evidence type="ECO:0000256" key="10">
    <source>
        <dbReference type="ARBA" id="ARBA00023180"/>
    </source>
</evidence>
<dbReference type="InterPro" id="IPR000157">
    <property type="entry name" value="TIR_dom"/>
</dbReference>
<organism evidence="14 15">
    <name type="scientific">Bactrocera dorsalis</name>
    <name type="common">Oriental fruit fly</name>
    <name type="synonym">Dacus dorsalis</name>
    <dbReference type="NCBI Taxonomy" id="27457"/>
    <lineage>
        <taxon>Eukaryota</taxon>
        <taxon>Metazoa</taxon>
        <taxon>Ecdysozoa</taxon>
        <taxon>Arthropoda</taxon>
        <taxon>Hexapoda</taxon>
        <taxon>Insecta</taxon>
        <taxon>Pterygota</taxon>
        <taxon>Neoptera</taxon>
        <taxon>Endopterygota</taxon>
        <taxon>Diptera</taxon>
        <taxon>Brachycera</taxon>
        <taxon>Muscomorpha</taxon>
        <taxon>Tephritoidea</taxon>
        <taxon>Tephritidae</taxon>
        <taxon>Bactrocera</taxon>
        <taxon>Bactrocera</taxon>
    </lineage>
</organism>
<keyword evidence="3" id="KW-0433">Leucine-rich repeat</keyword>
<evidence type="ECO:0000256" key="1">
    <source>
        <dbReference type="ARBA" id="ARBA00004479"/>
    </source>
</evidence>